<dbReference type="InterPro" id="IPR009057">
    <property type="entry name" value="Homeodomain-like_sf"/>
</dbReference>
<feature type="domain" description="HTH psq-type" evidence="3">
    <location>
        <begin position="10"/>
        <end position="55"/>
    </location>
</feature>
<dbReference type="AlphaFoldDB" id="A0A0V1HSL3"/>
<evidence type="ECO:0000256" key="1">
    <source>
        <dbReference type="ARBA" id="ARBA00004123"/>
    </source>
</evidence>
<evidence type="ECO:0000313" key="4">
    <source>
        <dbReference type="EMBL" id="KRZ13580.1"/>
    </source>
</evidence>
<sequence length="413" mass="46815">MSTPKNGKFLSLEHKLEVCKRVDSGESFRKIAGNFSVGMPTISDIRHSGSQLRNFVSHMDTSSSRSSQKWIKKASNNALDSTVYMWFLQKLALDQQLLVPFCKKKHGFSLSADNEVAAKFTGTLNGLIWKEGYNVDLEYNADETSLVWKCLPETPLVSMTEKTDSGFKLCKERVTLLCCTNATGSDRSQLLLVGKSKRPPAMIGVQKLPVVNDYQTKAWMTEDILSRWYDEIFILHVEEYQRKTKKSGKMPLIIDNALCHLSSELIDRENGLPKEFLQKTVLSDAEADNLVRNTNLKHCCYMIAHAWNSISGSTLRDEVDQLLTVDDIPLFGTLTYDEILEAVKKEKNKYVDVSDKANELLSHSEASCLKVKVAFKWMEQQKELIQCYSADANGTYLGCRCKEAIFVQTETYY</sequence>
<name>A0A0V1HSL3_9BILA</name>
<keyword evidence="5" id="KW-1185">Reference proteome</keyword>
<dbReference type="Proteomes" id="UP000055024">
    <property type="component" value="Unassembled WGS sequence"/>
</dbReference>
<protein>
    <submittedName>
        <fullName evidence="4">Jerky protein</fullName>
    </submittedName>
</protein>
<comment type="subcellular location">
    <subcellularLocation>
        <location evidence="1">Nucleus</location>
    </subcellularLocation>
</comment>
<evidence type="ECO:0000313" key="5">
    <source>
        <dbReference type="Proteomes" id="UP000055024"/>
    </source>
</evidence>
<dbReference type="PANTHER" id="PTHR19303:SF16">
    <property type="entry name" value="JERKY PROTEIN HOMOLOG-LIKE"/>
    <property type="match status" value="1"/>
</dbReference>
<dbReference type="InterPro" id="IPR007889">
    <property type="entry name" value="HTH_Psq"/>
</dbReference>
<dbReference type="STRING" id="268475.A0A0V1HSL3"/>
<reference evidence="4 5" key="1">
    <citation type="submission" date="2015-01" db="EMBL/GenBank/DDBJ databases">
        <title>Evolution of Trichinella species and genotypes.</title>
        <authorList>
            <person name="Korhonen P.K."/>
            <person name="Edoardo P."/>
            <person name="Giuseppe L.R."/>
            <person name="Gasser R.B."/>
        </authorList>
    </citation>
    <scope>NUCLEOTIDE SEQUENCE [LARGE SCALE GENOMIC DNA]</scope>
    <source>
        <strain evidence="4">ISS1029</strain>
    </source>
</reference>
<organism evidence="4 5">
    <name type="scientific">Trichinella zimbabwensis</name>
    <dbReference type="NCBI Taxonomy" id="268475"/>
    <lineage>
        <taxon>Eukaryota</taxon>
        <taxon>Metazoa</taxon>
        <taxon>Ecdysozoa</taxon>
        <taxon>Nematoda</taxon>
        <taxon>Enoplea</taxon>
        <taxon>Dorylaimia</taxon>
        <taxon>Trichinellida</taxon>
        <taxon>Trichinellidae</taxon>
        <taxon>Trichinella</taxon>
    </lineage>
</organism>
<dbReference type="Pfam" id="PF04218">
    <property type="entry name" value="CENP-B_N"/>
    <property type="match status" value="1"/>
</dbReference>
<feature type="domain" description="DDE-1" evidence="2">
    <location>
        <begin position="171"/>
        <end position="265"/>
    </location>
</feature>
<evidence type="ECO:0000259" key="2">
    <source>
        <dbReference type="Pfam" id="PF03184"/>
    </source>
</evidence>
<evidence type="ECO:0000259" key="3">
    <source>
        <dbReference type="Pfam" id="PF04218"/>
    </source>
</evidence>
<comment type="caution">
    <text evidence="4">The sequence shown here is derived from an EMBL/GenBank/DDBJ whole genome shotgun (WGS) entry which is preliminary data.</text>
</comment>
<dbReference type="GO" id="GO:0005634">
    <property type="term" value="C:nucleus"/>
    <property type="evidence" value="ECO:0007669"/>
    <property type="project" value="UniProtKB-SubCell"/>
</dbReference>
<gene>
    <name evidence="4" type="primary">Jrk</name>
    <name evidence="4" type="ORF">T11_12364</name>
</gene>
<dbReference type="EMBL" id="JYDP01000031">
    <property type="protein sequence ID" value="KRZ13580.1"/>
    <property type="molecule type" value="Genomic_DNA"/>
</dbReference>
<dbReference type="SUPFAM" id="SSF46689">
    <property type="entry name" value="Homeodomain-like"/>
    <property type="match status" value="1"/>
</dbReference>
<accession>A0A0V1HSL3</accession>
<dbReference type="PANTHER" id="PTHR19303">
    <property type="entry name" value="TRANSPOSON"/>
    <property type="match status" value="1"/>
</dbReference>
<dbReference type="InterPro" id="IPR050863">
    <property type="entry name" value="CenT-Element_Derived"/>
</dbReference>
<dbReference type="OrthoDB" id="125347at2759"/>
<dbReference type="Pfam" id="PF03184">
    <property type="entry name" value="DDE_1"/>
    <property type="match status" value="1"/>
</dbReference>
<dbReference type="GO" id="GO:0003677">
    <property type="term" value="F:DNA binding"/>
    <property type="evidence" value="ECO:0007669"/>
    <property type="project" value="InterPro"/>
</dbReference>
<proteinExistence type="predicted"/>
<dbReference type="InterPro" id="IPR004875">
    <property type="entry name" value="DDE_SF_endonuclease_dom"/>
</dbReference>